<protein>
    <submittedName>
        <fullName evidence="4">DUF1385 domain-containing protein</fullName>
    </submittedName>
</protein>
<feature type="compositionally biased region" description="Acidic residues" evidence="2">
    <location>
        <begin position="406"/>
        <end position="464"/>
    </location>
</feature>
<keyword evidence="3" id="KW-0472">Membrane</keyword>
<dbReference type="RefSeq" id="WP_186836309.1">
    <property type="nucleotide sequence ID" value="NZ_JACOPD010000002.1"/>
</dbReference>
<feature type="compositionally biased region" description="Low complexity" evidence="2">
    <location>
        <begin position="388"/>
        <end position="397"/>
    </location>
</feature>
<reference evidence="4 5" key="1">
    <citation type="submission" date="2020-08" db="EMBL/GenBank/DDBJ databases">
        <title>Genome public.</title>
        <authorList>
            <person name="Liu C."/>
            <person name="Sun Q."/>
        </authorList>
    </citation>
    <scope>NUCLEOTIDE SEQUENCE [LARGE SCALE GENOMIC DNA]</scope>
    <source>
        <strain evidence="4 5">NSJ-43</strain>
    </source>
</reference>
<dbReference type="PANTHER" id="PTHR42867">
    <property type="entry name" value="MEMBRANE PROTEIN-RELATED"/>
    <property type="match status" value="1"/>
</dbReference>
<evidence type="ECO:0000256" key="3">
    <source>
        <dbReference type="SAM" id="Phobius"/>
    </source>
</evidence>
<evidence type="ECO:0000313" key="4">
    <source>
        <dbReference type="EMBL" id="MBC5680204.1"/>
    </source>
</evidence>
<accession>A0ABR7FYG2</accession>
<comment type="caution">
    <text evidence="4">The sequence shown here is derived from an EMBL/GenBank/DDBJ whole genome shotgun (WGS) entry which is preliminary data.</text>
</comment>
<name>A0ABR7FYG2_9FIRM</name>
<keyword evidence="3" id="KW-0812">Transmembrane</keyword>
<dbReference type="Pfam" id="PF07136">
    <property type="entry name" value="DUF1385"/>
    <property type="match status" value="1"/>
</dbReference>
<feature type="transmembrane region" description="Helical" evidence="3">
    <location>
        <begin position="207"/>
        <end position="226"/>
    </location>
</feature>
<keyword evidence="5" id="KW-1185">Reference proteome</keyword>
<evidence type="ECO:0000256" key="1">
    <source>
        <dbReference type="SAM" id="Coils"/>
    </source>
</evidence>
<keyword evidence="3" id="KW-1133">Transmembrane helix</keyword>
<feature type="transmembrane region" description="Helical" evidence="3">
    <location>
        <begin position="142"/>
        <end position="162"/>
    </location>
</feature>
<dbReference type="InterPro" id="IPR010787">
    <property type="entry name" value="DUF1385"/>
</dbReference>
<proteinExistence type="predicted"/>
<feature type="transmembrane region" description="Helical" evidence="3">
    <location>
        <begin position="106"/>
        <end position="130"/>
    </location>
</feature>
<evidence type="ECO:0000256" key="2">
    <source>
        <dbReference type="SAM" id="MobiDB-lite"/>
    </source>
</evidence>
<dbReference type="Proteomes" id="UP000628463">
    <property type="component" value="Unassembled WGS sequence"/>
</dbReference>
<gene>
    <name evidence="4" type="ORF">H8S01_04410</name>
</gene>
<evidence type="ECO:0000313" key="5">
    <source>
        <dbReference type="Proteomes" id="UP000628463"/>
    </source>
</evidence>
<feature type="transmembrane region" description="Helical" evidence="3">
    <location>
        <begin position="232"/>
        <end position="253"/>
    </location>
</feature>
<organism evidence="4 5">
    <name type="scientific">Lachnospira hominis</name>
    <name type="common">ex Liu et al. 2021</name>
    <dbReference type="NCBI Taxonomy" id="2763051"/>
    <lineage>
        <taxon>Bacteria</taxon>
        <taxon>Bacillati</taxon>
        <taxon>Bacillota</taxon>
        <taxon>Clostridia</taxon>
        <taxon>Lachnospirales</taxon>
        <taxon>Lachnospiraceae</taxon>
        <taxon>Lachnospira</taxon>
    </lineage>
</organism>
<sequence length="475" mass="52937">MKTSGIGGQAVIEGIMMRNKDKYAIAVRKPDNEIELSVRESRLLTEKYKWLNFPVIRGVFNFVDSLVTGVSTITYSASFYDDPAEQKKTKADEIGKAIFKDKLESVLMAVTIIISVALAVGLFMVVPYFVSRLLAGVVTSQFLLNFLEGIVRVVIFLLYLVAISHMNDIKRTFMYHGAEHKCINCIEHGAPLTVDNVMNSSRLHKRCGTSFMFLVMFISIIFFIFIRVDNTILQLVIRLLLIPVIAGVSYEVLRWAGRSDNAFINVISKPGLWMQKLTTREPDRDMAEVAIAAVEAVFDWRAFLDEYYADLESEEARNEAVKASEQALADEAAARGYNKIKEQVELNATSADSETRKIKPSEQTEAVAKAAAQVSSDEGIKIEEPEIPSEVSSVNVSDAGINGSEDGIELEDDIESEDGEQIEDDTQTEDSLPDEDVQDTEEDELGGIEIEEPQESGEEIENADDVPIFKKRDSE</sequence>
<feature type="coiled-coil region" evidence="1">
    <location>
        <begin position="304"/>
        <end position="331"/>
    </location>
</feature>
<keyword evidence="1" id="KW-0175">Coiled coil</keyword>
<feature type="region of interest" description="Disordered" evidence="2">
    <location>
        <begin position="376"/>
        <end position="475"/>
    </location>
</feature>
<dbReference type="EMBL" id="JACOPD010000002">
    <property type="protein sequence ID" value="MBC5680204.1"/>
    <property type="molecule type" value="Genomic_DNA"/>
</dbReference>
<dbReference type="PANTHER" id="PTHR42867:SF1">
    <property type="entry name" value="MEMBRANE PROTEIN-RELATED"/>
    <property type="match status" value="1"/>
</dbReference>